<name>A0A644TWQ9_9ZZZZ</name>
<dbReference type="InterPro" id="IPR007922">
    <property type="entry name" value="DciA-like"/>
</dbReference>
<dbReference type="Pfam" id="PF05258">
    <property type="entry name" value="DciA"/>
    <property type="match status" value="1"/>
</dbReference>
<sequence>MADSRIKSASEILSAFFDRDLVRRGEYYALFDRSWKSIAGGRLAPHSKPIDIKHGVLIVETEHQGWMQLLQLQQDRMLGEIQRRFPDLGVRSIAFRLGNAGGLDGISRGGDAAADASRSKVPLAATAEAPREDKRLFQPKAPGGAGRNEVSQAQPKDRSTVPPETPSKTSPSSVLPGELRDIFEKIRKNIRR</sequence>
<accession>A0A644TWQ9</accession>
<dbReference type="PANTHER" id="PTHR36456:SF1">
    <property type="entry name" value="UPF0232 PROTEIN SCO3875"/>
    <property type="match status" value="1"/>
</dbReference>
<feature type="region of interest" description="Disordered" evidence="1">
    <location>
        <begin position="108"/>
        <end position="180"/>
    </location>
</feature>
<evidence type="ECO:0000256" key="1">
    <source>
        <dbReference type="SAM" id="MobiDB-lite"/>
    </source>
</evidence>
<protein>
    <recommendedName>
        <fullName evidence="3">DUF721 domain-containing protein</fullName>
    </recommendedName>
</protein>
<feature type="compositionally biased region" description="Low complexity" evidence="1">
    <location>
        <begin position="160"/>
        <end position="173"/>
    </location>
</feature>
<reference evidence="2" key="1">
    <citation type="submission" date="2019-08" db="EMBL/GenBank/DDBJ databases">
        <authorList>
            <person name="Kucharzyk K."/>
            <person name="Murdoch R.W."/>
            <person name="Higgins S."/>
            <person name="Loffler F."/>
        </authorList>
    </citation>
    <scope>NUCLEOTIDE SEQUENCE</scope>
</reference>
<gene>
    <name evidence="2" type="ORF">SDC9_16391</name>
</gene>
<evidence type="ECO:0008006" key="3">
    <source>
        <dbReference type="Google" id="ProtNLM"/>
    </source>
</evidence>
<evidence type="ECO:0000313" key="2">
    <source>
        <dbReference type="EMBL" id="MPL70632.1"/>
    </source>
</evidence>
<dbReference type="AlphaFoldDB" id="A0A644TWQ9"/>
<dbReference type="EMBL" id="VSSQ01000054">
    <property type="protein sequence ID" value="MPL70632.1"/>
    <property type="molecule type" value="Genomic_DNA"/>
</dbReference>
<dbReference type="PANTHER" id="PTHR36456">
    <property type="entry name" value="UPF0232 PROTEIN SCO3875"/>
    <property type="match status" value="1"/>
</dbReference>
<comment type="caution">
    <text evidence="2">The sequence shown here is derived from an EMBL/GenBank/DDBJ whole genome shotgun (WGS) entry which is preliminary data.</text>
</comment>
<proteinExistence type="predicted"/>
<organism evidence="2">
    <name type="scientific">bioreactor metagenome</name>
    <dbReference type="NCBI Taxonomy" id="1076179"/>
    <lineage>
        <taxon>unclassified sequences</taxon>
        <taxon>metagenomes</taxon>
        <taxon>ecological metagenomes</taxon>
    </lineage>
</organism>